<feature type="domain" description="T-SNARE coiled-coil homology" evidence="2">
    <location>
        <begin position="192"/>
        <end position="254"/>
    </location>
</feature>
<dbReference type="STRING" id="205917.A0A4Y9Y1Q4"/>
<gene>
    <name evidence="3" type="ORF">EVG20_g8984</name>
</gene>
<dbReference type="Proteomes" id="UP000298327">
    <property type="component" value="Unassembled WGS sequence"/>
</dbReference>
<dbReference type="SUPFAM" id="SSF58038">
    <property type="entry name" value="SNARE fusion complex"/>
    <property type="match status" value="1"/>
</dbReference>
<evidence type="ECO:0000313" key="3">
    <source>
        <dbReference type="EMBL" id="TFY56295.1"/>
    </source>
</evidence>
<feature type="compositionally biased region" description="Low complexity" evidence="1">
    <location>
        <begin position="134"/>
        <end position="148"/>
    </location>
</feature>
<dbReference type="PROSITE" id="PS50192">
    <property type="entry name" value="T_SNARE"/>
    <property type="match status" value="1"/>
</dbReference>
<comment type="caution">
    <text evidence="3">The sequence shown here is derived from an EMBL/GenBank/DDBJ whole genome shotgun (WGS) entry which is preliminary data.</text>
</comment>
<dbReference type="EMBL" id="SEOQ01000840">
    <property type="protein sequence ID" value="TFY56295.1"/>
    <property type="molecule type" value="Genomic_DNA"/>
</dbReference>
<reference evidence="3 4" key="1">
    <citation type="submission" date="2019-02" db="EMBL/GenBank/DDBJ databases">
        <title>Genome sequencing of the rare red list fungi Dentipellis fragilis.</title>
        <authorList>
            <person name="Buettner E."/>
            <person name="Kellner H."/>
        </authorList>
    </citation>
    <scope>NUCLEOTIDE SEQUENCE [LARGE SCALE GENOMIC DNA]</scope>
    <source>
        <strain evidence="3 4">DSM 105465</strain>
    </source>
</reference>
<dbReference type="CDD" id="cd15859">
    <property type="entry name" value="SNARE_SYN8"/>
    <property type="match status" value="1"/>
</dbReference>
<organism evidence="3 4">
    <name type="scientific">Dentipellis fragilis</name>
    <dbReference type="NCBI Taxonomy" id="205917"/>
    <lineage>
        <taxon>Eukaryota</taxon>
        <taxon>Fungi</taxon>
        <taxon>Dikarya</taxon>
        <taxon>Basidiomycota</taxon>
        <taxon>Agaricomycotina</taxon>
        <taxon>Agaricomycetes</taxon>
        <taxon>Russulales</taxon>
        <taxon>Hericiaceae</taxon>
        <taxon>Dentipellis</taxon>
    </lineage>
</organism>
<feature type="region of interest" description="Disordered" evidence="1">
    <location>
        <begin position="131"/>
        <end position="182"/>
    </location>
</feature>
<sequence length="262" mass="28461">MSLAKLTSLSTQTLSLLLERQRLATLPPFGTQSTTTTSSNLHIPQITRNMKQLRKGILDLETKEGRSQAVTLLRSQYDRMRGMLGEDADFVGIEGFAEDKPLVPVPAPVAVAEGNLIEAKDVVVAAGGEEGHLAASSPSGSKSASGSSTPHGEPGEYFARDRRSPSSEPVYTPYTDDPEAGTHPSILLQEQRRLMGDQDERLVGLSHSVNRQRDMSLQINDELGVHTGILQELDHDLNGTESRLLHARQRLGRVAKGAREHG</sequence>
<accession>A0A4Y9Y1Q4</accession>
<protein>
    <recommendedName>
        <fullName evidence="2">t-SNARE coiled-coil homology domain-containing protein</fullName>
    </recommendedName>
</protein>
<dbReference type="AlphaFoldDB" id="A0A4Y9Y1Q4"/>
<evidence type="ECO:0000259" key="2">
    <source>
        <dbReference type="PROSITE" id="PS50192"/>
    </source>
</evidence>
<dbReference type="InterPro" id="IPR000727">
    <property type="entry name" value="T_SNARE_dom"/>
</dbReference>
<dbReference type="Gene3D" id="1.20.5.110">
    <property type="match status" value="1"/>
</dbReference>
<evidence type="ECO:0000256" key="1">
    <source>
        <dbReference type="SAM" id="MobiDB-lite"/>
    </source>
</evidence>
<dbReference type="OrthoDB" id="244190at2759"/>
<proteinExistence type="predicted"/>
<keyword evidence="4" id="KW-1185">Reference proteome</keyword>
<evidence type="ECO:0000313" key="4">
    <source>
        <dbReference type="Proteomes" id="UP000298327"/>
    </source>
</evidence>
<name>A0A4Y9Y1Q4_9AGAM</name>